<name>A0A4Y7RLI2_9FIRM</name>
<protein>
    <recommendedName>
        <fullName evidence="1">Putative Se/S carrier protein-like domain-containing protein</fullName>
    </recommendedName>
</protein>
<dbReference type="InterPro" id="IPR021778">
    <property type="entry name" value="Se/S_carrier-like"/>
</dbReference>
<evidence type="ECO:0000313" key="2">
    <source>
        <dbReference type="EMBL" id="TEB09600.1"/>
    </source>
</evidence>
<dbReference type="EMBL" id="QFFZ01000043">
    <property type="protein sequence ID" value="TEB09600.1"/>
    <property type="molecule type" value="Genomic_DNA"/>
</dbReference>
<dbReference type="RefSeq" id="WP_134214826.1">
    <property type="nucleotide sequence ID" value="NZ_QFFZ01000043.1"/>
</dbReference>
<organism evidence="2 3">
    <name type="scientific">Pelotomaculum propionicicum</name>
    <dbReference type="NCBI Taxonomy" id="258475"/>
    <lineage>
        <taxon>Bacteria</taxon>
        <taxon>Bacillati</taxon>
        <taxon>Bacillota</taxon>
        <taxon>Clostridia</taxon>
        <taxon>Eubacteriales</taxon>
        <taxon>Desulfotomaculaceae</taxon>
        <taxon>Pelotomaculum</taxon>
    </lineage>
</organism>
<reference evidence="2 3" key="1">
    <citation type="journal article" date="2018" name="Environ. Microbiol.">
        <title>Novel energy conservation strategies and behaviour of Pelotomaculum schinkii driving syntrophic propionate catabolism.</title>
        <authorList>
            <person name="Hidalgo-Ahumada C.A.P."/>
            <person name="Nobu M.K."/>
            <person name="Narihiro T."/>
            <person name="Tamaki H."/>
            <person name="Liu W.T."/>
            <person name="Kamagata Y."/>
            <person name="Stams A.J.M."/>
            <person name="Imachi H."/>
            <person name="Sousa D.Z."/>
        </authorList>
    </citation>
    <scope>NUCLEOTIDE SEQUENCE [LARGE SCALE GENOMIC DNA]</scope>
    <source>
        <strain evidence="2 3">MGP</strain>
    </source>
</reference>
<feature type="domain" description="Putative Se/S carrier protein-like" evidence="1">
    <location>
        <begin position="5"/>
        <end position="72"/>
    </location>
</feature>
<dbReference type="Pfam" id="PF11823">
    <property type="entry name" value="Se_S_carrier"/>
    <property type="match status" value="1"/>
</dbReference>
<comment type="caution">
    <text evidence="2">The sequence shown here is derived from an EMBL/GenBank/DDBJ whole genome shotgun (WGS) entry which is preliminary data.</text>
</comment>
<evidence type="ECO:0000313" key="3">
    <source>
        <dbReference type="Proteomes" id="UP000297597"/>
    </source>
</evidence>
<dbReference type="AlphaFoldDB" id="A0A4Y7RLI2"/>
<sequence length="87" mass="9697">MEFVLAVFSSVNLVNRMKSRLNQNGEYFGMIRAPHSVAAGGCGFALRFEYDKLPLVMRAAQELGIEINGIYKEHDLENGNKAYTKVG</sequence>
<gene>
    <name evidence="2" type="ORF">Pmgp_03031</name>
</gene>
<accession>A0A4Y7RLI2</accession>
<dbReference type="Proteomes" id="UP000297597">
    <property type="component" value="Unassembled WGS sequence"/>
</dbReference>
<keyword evidence="3" id="KW-1185">Reference proteome</keyword>
<dbReference type="OrthoDB" id="2084445at2"/>
<proteinExistence type="predicted"/>
<evidence type="ECO:0000259" key="1">
    <source>
        <dbReference type="Pfam" id="PF11823"/>
    </source>
</evidence>